<feature type="transmembrane region" description="Helical" evidence="2">
    <location>
        <begin position="40"/>
        <end position="59"/>
    </location>
</feature>
<feature type="transmembrane region" description="Helical" evidence="2">
    <location>
        <begin position="15"/>
        <end position="33"/>
    </location>
</feature>
<keyword evidence="2" id="KW-1133">Transmembrane helix</keyword>
<keyword evidence="2" id="KW-0812">Transmembrane</keyword>
<evidence type="ECO:0000256" key="1">
    <source>
        <dbReference type="ARBA" id="ARBA00007367"/>
    </source>
</evidence>
<dbReference type="EMBL" id="BPLQ01001674">
    <property type="protein sequence ID" value="GIX83863.1"/>
    <property type="molecule type" value="Genomic_DNA"/>
</dbReference>
<protein>
    <recommendedName>
        <fullName evidence="5">Na+/H+ antiporter</fullName>
    </recommendedName>
</protein>
<dbReference type="InterPro" id="IPR038770">
    <property type="entry name" value="Na+/solute_symporter_sf"/>
</dbReference>
<organism evidence="3 4">
    <name type="scientific">Caerostris darwini</name>
    <dbReference type="NCBI Taxonomy" id="1538125"/>
    <lineage>
        <taxon>Eukaryota</taxon>
        <taxon>Metazoa</taxon>
        <taxon>Ecdysozoa</taxon>
        <taxon>Arthropoda</taxon>
        <taxon>Chelicerata</taxon>
        <taxon>Arachnida</taxon>
        <taxon>Araneae</taxon>
        <taxon>Araneomorphae</taxon>
        <taxon>Entelegynae</taxon>
        <taxon>Araneoidea</taxon>
        <taxon>Araneidae</taxon>
        <taxon>Caerostris</taxon>
    </lineage>
</organism>
<name>A0AAV4NGT8_9ARAC</name>
<keyword evidence="4" id="KW-1185">Reference proteome</keyword>
<accession>A0AAV4NGT8</accession>
<dbReference type="PANTHER" id="PTHR31102">
    <property type="match status" value="1"/>
</dbReference>
<comment type="similarity">
    <text evidence="1">Belongs to the monovalent cation:proton antiporter 1 (CPA1) transporter (TC 2.A.36) family.</text>
</comment>
<evidence type="ECO:0008006" key="5">
    <source>
        <dbReference type="Google" id="ProtNLM"/>
    </source>
</evidence>
<gene>
    <name evidence="3" type="primary">SLC9B2</name>
    <name evidence="3" type="ORF">CDAR_88691</name>
</gene>
<evidence type="ECO:0000256" key="2">
    <source>
        <dbReference type="SAM" id="Phobius"/>
    </source>
</evidence>
<dbReference type="InterPro" id="IPR051843">
    <property type="entry name" value="CPA1_transporter"/>
</dbReference>
<keyword evidence="2" id="KW-0472">Membrane</keyword>
<dbReference type="Gene3D" id="1.20.1530.20">
    <property type="match status" value="1"/>
</dbReference>
<dbReference type="Proteomes" id="UP001054837">
    <property type="component" value="Unassembled WGS sequence"/>
</dbReference>
<dbReference type="AlphaFoldDB" id="A0AAV4NGT8"/>
<comment type="caution">
    <text evidence="3">The sequence shown here is derived from an EMBL/GenBank/DDBJ whole genome shotgun (WGS) entry which is preliminary data.</text>
</comment>
<proteinExistence type="inferred from homology"/>
<dbReference type="PANTHER" id="PTHR31102:SF1">
    <property type="entry name" value="CATION_H+ EXCHANGER DOMAIN-CONTAINING PROTEIN"/>
    <property type="match status" value="1"/>
</dbReference>
<dbReference type="GO" id="GO:0098662">
    <property type="term" value="P:inorganic cation transmembrane transport"/>
    <property type="evidence" value="ECO:0007669"/>
    <property type="project" value="TreeGrafter"/>
</dbReference>
<evidence type="ECO:0000313" key="3">
    <source>
        <dbReference type="EMBL" id="GIX83863.1"/>
    </source>
</evidence>
<evidence type="ECO:0000313" key="4">
    <source>
        <dbReference type="Proteomes" id="UP001054837"/>
    </source>
</evidence>
<sequence length="108" mass="12064">MYGILGKDALPESEIFALLLLYVLAHIGGKLASIVKLPPLIGMLIIGFLFRNLPFIPYYRNISNQWATTLRSAAFVIILLKAGLGLDAEKLKSFKKNCFSISFLSMYH</sequence>
<reference evidence="3 4" key="1">
    <citation type="submission" date="2021-06" db="EMBL/GenBank/DDBJ databases">
        <title>Caerostris darwini draft genome.</title>
        <authorList>
            <person name="Kono N."/>
            <person name="Arakawa K."/>
        </authorList>
    </citation>
    <scope>NUCLEOTIDE SEQUENCE [LARGE SCALE GENOMIC DNA]</scope>
</reference>